<keyword evidence="6" id="KW-1185">Reference proteome</keyword>
<dbReference type="RefSeq" id="WP_093924027.1">
    <property type="nucleotide sequence ID" value="NZ_FOMW01000007.1"/>
</dbReference>
<dbReference type="Pfam" id="PF00561">
    <property type="entry name" value="Abhydrolase_1"/>
    <property type="match status" value="1"/>
</dbReference>
<dbReference type="GO" id="GO:0016042">
    <property type="term" value="P:lipid catabolic process"/>
    <property type="evidence" value="ECO:0007669"/>
    <property type="project" value="UniProtKB-KW"/>
</dbReference>
<dbReference type="AlphaFoldDB" id="A0A1I2AVC4"/>
<feature type="domain" description="AB hydrolase-1" evidence="4">
    <location>
        <begin position="91"/>
        <end position="184"/>
    </location>
</feature>
<dbReference type="EMBL" id="FOMW01000007">
    <property type="protein sequence ID" value="SFE47786.1"/>
    <property type="molecule type" value="Genomic_DNA"/>
</dbReference>
<dbReference type="PANTHER" id="PTHR10272:SF0">
    <property type="entry name" value="PLATELET-ACTIVATING FACTOR ACETYLHYDROLASE"/>
    <property type="match status" value="1"/>
</dbReference>
<dbReference type="InterPro" id="IPR000073">
    <property type="entry name" value="AB_hydrolase_1"/>
</dbReference>
<keyword evidence="3" id="KW-0443">Lipid metabolism</keyword>
<dbReference type="PANTHER" id="PTHR10272">
    <property type="entry name" value="PLATELET-ACTIVATING FACTOR ACETYLHYDROLASE"/>
    <property type="match status" value="1"/>
</dbReference>
<protein>
    <submittedName>
        <fullName evidence="5">Predicted dienelactone hydrolase</fullName>
    </submittedName>
</protein>
<evidence type="ECO:0000256" key="3">
    <source>
        <dbReference type="ARBA" id="ARBA00023098"/>
    </source>
</evidence>
<dbReference type="InterPro" id="IPR029058">
    <property type="entry name" value="AB_hydrolase_fold"/>
</dbReference>
<dbReference type="GO" id="GO:0003847">
    <property type="term" value="F:1-alkyl-2-acetylglycerophosphocholine esterase activity"/>
    <property type="evidence" value="ECO:0007669"/>
    <property type="project" value="TreeGrafter"/>
</dbReference>
<dbReference type="OrthoDB" id="9814760at2"/>
<evidence type="ECO:0000256" key="2">
    <source>
        <dbReference type="ARBA" id="ARBA00022963"/>
    </source>
</evidence>
<proteinExistence type="predicted"/>
<evidence type="ECO:0000256" key="1">
    <source>
        <dbReference type="ARBA" id="ARBA00022801"/>
    </source>
</evidence>
<organism evidence="5 6">
    <name type="scientific">Sulfitobacter brevis</name>
    <dbReference type="NCBI Taxonomy" id="74348"/>
    <lineage>
        <taxon>Bacteria</taxon>
        <taxon>Pseudomonadati</taxon>
        <taxon>Pseudomonadota</taxon>
        <taxon>Alphaproteobacteria</taxon>
        <taxon>Rhodobacterales</taxon>
        <taxon>Roseobacteraceae</taxon>
        <taxon>Sulfitobacter</taxon>
    </lineage>
</organism>
<keyword evidence="1 5" id="KW-0378">Hydrolase</keyword>
<dbReference type="STRING" id="74348.SAMN04488523_107205"/>
<gene>
    <name evidence="5" type="ORF">SAMN04488523_107205</name>
</gene>
<evidence type="ECO:0000313" key="6">
    <source>
        <dbReference type="Proteomes" id="UP000198977"/>
    </source>
</evidence>
<dbReference type="SUPFAM" id="SSF53474">
    <property type="entry name" value="alpha/beta-Hydrolases"/>
    <property type="match status" value="1"/>
</dbReference>
<evidence type="ECO:0000259" key="4">
    <source>
        <dbReference type="Pfam" id="PF00561"/>
    </source>
</evidence>
<sequence length="380" mass="40041">MNSENRIDMLRPDAPELAARGRFAVGVQTTRANVAAPDAPPRMLTLELWYPAVQGTKSGTRYDTLLRDGVTAVSYHGSACRDAAVADISAPLVVLSHGFPGNRYLMSHLAESLAAKGFVVAAPDHAGSTYEDHQDFGETLLHRPLDQRGVIDAVAGMSGDVARIADTSRVGVIGFSMGGYGALVLGGAGLSAAALVHVRAPADGSLARHRAGSASHTALQDPRIKALIPIGPWGRGGGFWDAAGMAGLKVPTLLMAGTADEVSVYAAMRQIFTEATGAERHLLSFEHAGHNAAAPVPAPAESWAFSEELGWAPFGHYADAVWDTVRMNNIAQHSAAAFLGLHLRGDSSLRRYLDGNTWPGFPAETARGLRFETYAKGASL</sequence>
<evidence type="ECO:0000313" key="5">
    <source>
        <dbReference type="EMBL" id="SFE47786.1"/>
    </source>
</evidence>
<keyword evidence="2" id="KW-0442">Lipid degradation</keyword>
<dbReference type="Proteomes" id="UP000198977">
    <property type="component" value="Unassembled WGS sequence"/>
</dbReference>
<name>A0A1I2AVC4_9RHOB</name>
<dbReference type="Gene3D" id="3.40.50.1820">
    <property type="entry name" value="alpha/beta hydrolase"/>
    <property type="match status" value="1"/>
</dbReference>
<reference evidence="6" key="1">
    <citation type="submission" date="2016-10" db="EMBL/GenBank/DDBJ databases">
        <authorList>
            <person name="Varghese N."/>
            <person name="Submissions S."/>
        </authorList>
    </citation>
    <scope>NUCLEOTIDE SEQUENCE [LARGE SCALE GENOMIC DNA]</scope>
    <source>
        <strain evidence="6">DSM 11443</strain>
    </source>
</reference>
<accession>A0A1I2AVC4</accession>